<dbReference type="SUPFAM" id="SSF63380">
    <property type="entry name" value="Riboflavin synthase domain-like"/>
    <property type="match status" value="1"/>
</dbReference>
<dbReference type="Pfam" id="PF08021">
    <property type="entry name" value="FAD_binding_9"/>
    <property type="match status" value="1"/>
</dbReference>
<dbReference type="Gene3D" id="2.40.30.10">
    <property type="entry name" value="Translation factors"/>
    <property type="match status" value="1"/>
</dbReference>
<dbReference type="Gene3D" id="3.40.50.80">
    <property type="entry name" value="Nucleotide-binding domain of ferredoxin-NADP reductase (FNR) module"/>
    <property type="match status" value="1"/>
</dbReference>
<dbReference type="CDD" id="cd06193">
    <property type="entry name" value="siderophore_interacting"/>
    <property type="match status" value="1"/>
</dbReference>
<accession>A0A543IL93</accession>
<protein>
    <submittedName>
        <fullName evidence="2">NADPH-dependent ferric siderophore reductase</fullName>
    </submittedName>
</protein>
<dbReference type="InterPro" id="IPR013113">
    <property type="entry name" value="SIP_FAD-bd"/>
</dbReference>
<evidence type="ECO:0000313" key="3">
    <source>
        <dbReference type="Proteomes" id="UP000316706"/>
    </source>
</evidence>
<dbReference type="EMBL" id="VFPO01000001">
    <property type="protein sequence ID" value="TQM71357.1"/>
    <property type="molecule type" value="Genomic_DNA"/>
</dbReference>
<dbReference type="PANTHER" id="PTHR30157">
    <property type="entry name" value="FERRIC REDUCTASE, NADPH-DEPENDENT"/>
    <property type="match status" value="1"/>
</dbReference>
<dbReference type="GO" id="GO:0016491">
    <property type="term" value="F:oxidoreductase activity"/>
    <property type="evidence" value="ECO:0007669"/>
    <property type="project" value="InterPro"/>
</dbReference>
<gene>
    <name evidence="2" type="ORF">FHX41_5123</name>
</gene>
<keyword evidence="3" id="KW-1185">Reference proteome</keyword>
<dbReference type="AlphaFoldDB" id="A0A543IL93"/>
<dbReference type="InterPro" id="IPR017927">
    <property type="entry name" value="FAD-bd_FR_type"/>
</dbReference>
<name>A0A543IL93_9ACTN</name>
<organism evidence="2 3">
    <name type="scientific">Actinomadura hallensis</name>
    <dbReference type="NCBI Taxonomy" id="337895"/>
    <lineage>
        <taxon>Bacteria</taxon>
        <taxon>Bacillati</taxon>
        <taxon>Actinomycetota</taxon>
        <taxon>Actinomycetes</taxon>
        <taxon>Streptosporangiales</taxon>
        <taxon>Thermomonosporaceae</taxon>
        <taxon>Actinomadura</taxon>
    </lineage>
</organism>
<sequence length="277" mass="30355">MRIERHDPRGRVLEHHRTGAGIRRIGYPIGIRAVRVLRREQITPNMLRLTVGGPELDGFHTYQADDHVAIVFPDPDGTRRLPVPNADLELDWPRPLPPVRKYTIRRYDAAARELDLDFVLHPGGLASEWAASARPGEEVAIAGPPGAKAFPHNYDHYVFAVDATALPAAARWLEESPPDVSARLVIETADAADHAYPLAHRDGVEVTWLVRDGDRSPLADAVRSAGPPAGRTFLFAAGESGAIRPLRAWVREAGAANGMDALFTGYWKRGVAGLDED</sequence>
<reference evidence="2 3" key="1">
    <citation type="submission" date="2019-06" db="EMBL/GenBank/DDBJ databases">
        <title>Sequencing the genomes of 1000 actinobacteria strains.</title>
        <authorList>
            <person name="Klenk H.-P."/>
        </authorList>
    </citation>
    <scope>NUCLEOTIDE SEQUENCE [LARGE SCALE GENOMIC DNA]</scope>
    <source>
        <strain evidence="2 3">DSM 45043</strain>
    </source>
</reference>
<evidence type="ECO:0000259" key="1">
    <source>
        <dbReference type="PROSITE" id="PS51384"/>
    </source>
</evidence>
<evidence type="ECO:0000313" key="2">
    <source>
        <dbReference type="EMBL" id="TQM71357.1"/>
    </source>
</evidence>
<dbReference type="PROSITE" id="PS51384">
    <property type="entry name" value="FAD_FR"/>
    <property type="match status" value="1"/>
</dbReference>
<dbReference type="InterPro" id="IPR007037">
    <property type="entry name" value="SIP_rossman_dom"/>
</dbReference>
<feature type="domain" description="FAD-binding FR-type" evidence="1">
    <location>
        <begin position="29"/>
        <end position="151"/>
    </location>
</feature>
<dbReference type="Proteomes" id="UP000316706">
    <property type="component" value="Unassembled WGS sequence"/>
</dbReference>
<comment type="caution">
    <text evidence="2">The sequence shown here is derived from an EMBL/GenBank/DDBJ whole genome shotgun (WGS) entry which is preliminary data.</text>
</comment>
<dbReference type="InterPro" id="IPR039374">
    <property type="entry name" value="SIP_fam"/>
</dbReference>
<dbReference type="PANTHER" id="PTHR30157:SF0">
    <property type="entry name" value="NADPH-DEPENDENT FERRIC-CHELATE REDUCTASE"/>
    <property type="match status" value="1"/>
</dbReference>
<dbReference type="InterPro" id="IPR039261">
    <property type="entry name" value="FNR_nucleotide-bd"/>
</dbReference>
<dbReference type="Pfam" id="PF04954">
    <property type="entry name" value="SIP"/>
    <property type="match status" value="1"/>
</dbReference>
<dbReference type="InterPro" id="IPR017938">
    <property type="entry name" value="Riboflavin_synthase-like_b-brl"/>
</dbReference>
<dbReference type="RefSeq" id="WP_221635403.1">
    <property type="nucleotide sequence ID" value="NZ_VFPO01000001.1"/>
</dbReference>
<proteinExistence type="predicted"/>